<dbReference type="AlphaFoldDB" id="A0A401J8G6"/>
<dbReference type="PANTHER" id="PTHR42804:SF1">
    <property type="entry name" value="ALDEHYDE DEHYDROGENASE-RELATED"/>
    <property type="match status" value="1"/>
</dbReference>
<dbReference type="InterPro" id="IPR016161">
    <property type="entry name" value="Ald_DH/histidinol_DH"/>
</dbReference>
<evidence type="ECO:0000313" key="7">
    <source>
        <dbReference type="Proteomes" id="UP000290975"/>
    </source>
</evidence>
<dbReference type="InterPro" id="IPR029510">
    <property type="entry name" value="Ald_DH_CS_GLU"/>
</dbReference>
<comment type="caution">
    <text evidence="6">The sequence shown here is derived from an EMBL/GenBank/DDBJ whole genome shotgun (WGS) entry which is preliminary data.</text>
</comment>
<proteinExistence type="inferred from homology"/>
<reference evidence="6 7" key="1">
    <citation type="submission" date="2014-12" db="EMBL/GenBank/DDBJ databases">
        <title>Whole genome sequencing of Sphingobium xenophagum OW59.</title>
        <authorList>
            <person name="Ohta Y."/>
            <person name="Nishi S."/>
            <person name="Hatada Y."/>
        </authorList>
    </citation>
    <scope>NUCLEOTIDE SEQUENCE [LARGE SCALE GENOMIC DNA]</scope>
    <source>
        <strain evidence="6 7">OW59</strain>
    </source>
</reference>
<dbReference type="PANTHER" id="PTHR42804">
    <property type="entry name" value="ALDEHYDE DEHYDROGENASE"/>
    <property type="match status" value="1"/>
</dbReference>
<organism evidence="6 7">
    <name type="scientific">Sphingobium xenophagum</name>
    <dbReference type="NCBI Taxonomy" id="121428"/>
    <lineage>
        <taxon>Bacteria</taxon>
        <taxon>Pseudomonadati</taxon>
        <taxon>Pseudomonadota</taxon>
        <taxon>Alphaproteobacteria</taxon>
        <taxon>Sphingomonadales</taxon>
        <taxon>Sphingomonadaceae</taxon>
        <taxon>Sphingobium</taxon>
    </lineage>
</organism>
<dbReference type="SUPFAM" id="SSF53720">
    <property type="entry name" value="ALDH-like"/>
    <property type="match status" value="1"/>
</dbReference>
<feature type="domain" description="Aldehyde dehydrogenase" evidence="5">
    <location>
        <begin position="22"/>
        <end position="482"/>
    </location>
</feature>
<dbReference type="FunFam" id="3.40.605.10:FF:000007">
    <property type="entry name" value="NAD/NADP-dependent betaine aldehyde dehydrogenase"/>
    <property type="match status" value="1"/>
</dbReference>
<evidence type="ECO:0000256" key="3">
    <source>
        <dbReference type="PROSITE-ProRule" id="PRU10007"/>
    </source>
</evidence>
<dbReference type="GO" id="GO:0016620">
    <property type="term" value="F:oxidoreductase activity, acting on the aldehyde or oxo group of donors, NAD or NADP as acceptor"/>
    <property type="evidence" value="ECO:0007669"/>
    <property type="project" value="InterPro"/>
</dbReference>
<dbReference type="CDD" id="cd07139">
    <property type="entry name" value="ALDH_AldA-Rv0768"/>
    <property type="match status" value="1"/>
</dbReference>
<gene>
    <name evidence="6" type="ORF">MBESOW_P4188</name>
</gene>
<accession>A0A401J8G6</accession>
<dbReference type="EMBL" id="BBQY01000057">
    <property type="protein sequence ID" value="GBH32962.1"/>
    <property type="molecule type" value="Genomic_DNA"/>
</dbReference>
<evidence type="ECO:0000313" key="6">
    <source>
        <dbReference type="EMBL" id="GBH32962.1"/>
    </source>
</evidence>
<evidence type="ECO:0000256" key="1">
    <source>
        <dbReference type="ARBA" id="ARBA00009986"/>
    </source>
</evidence>
<dbReference type="FunFam" id="3.40.309.10:FF:000012">
    <property type="entry name" value="Betaine aldehyde dehydrogenase"/>
    <property type="match status" value="1"/>
</dbReference>
<dbReference type="Proteomes" id="UP000290975">
    <property type="component" value="Unassembled WGS sequence"/>
</dbReference>
<dbReference type="InterPro" id="IPR016163">
    <property type="entry name" value="Ald_DH_C"/>
</dbReference>
<dbReference type="InterPro" id="IPR016162">
    <property type="entry name" value="Ald_DH_N"/>
</dbReference>
<dbReference type="Pfam" id="PF00171">
    <property type="entry name" value="Aldedh"/>
    <property type="match status" value="1"/>
</dbReference>
<evidence type="ECO:0000256" key="2">
    <source>
        <dbReference type="ARBA" id="ARBA00023002"/>
    </source>
</evidence>
<keyword evidence="7" id="KW-1185">Reference proteome</keyword>
<dbReference type="RefSeq" id="WP_130754810.1">
    <property type="nucleotide sequence ID" value="NZ_BBQY01000057.1"/>
</dbReference>
<dbReference type="PROSITE" id="PS00687">
    <property type="entry name" value="ALDEHYDE_DEHYDR_GLU"/>
    <property type="match status" value="1"/>
</dbReference>
<feature type="active site" evidence="3">
    <location>
        <position position="259"/>
    </location>
</feature>
<name>A0A401J8G6_SPHXE</name>
<dbReference type="InterPro" id="IPR015590">
    <property type="entry name" value="Aldehyde_DH_dom"/>
</dbReference>
<evidence type="ECO:0000256" key="4">
    <source>
        <dbReference type="RuleBase" id="RU003345"/>
    </source>
</evidence>
<protein>
    <submittedName>
        <fullName evidence="6">Betaine-aldehyde dehydrogenase</fullName>
    </submittedName>
</protein>
<evidence type="ECO:0000259" key="5">
    <source>
        <dbReference type="Pfam" id="PF00171"/>
    </source>
</evidence>
<dbReference type="Gene3D" id="3.40.605.10">
    <property type="entry name" value="Aldehyde Dehydrogenase, Chain A, domain 1"/>
    <property type="match status" value="1"/>
</dbReference>
<comment type="similarity">
    <text evidence="1 4">Belongs to the aldehyde dehydrogenase family.</text>
</comment>
<keyword evidence="2 4" id="KW-0560">Oxidoreductase</keyword>
<sequence>MTLTSVKEAIRHPDKFFIGGDWVDPSSDAVIEVKDSYSEEVFLTVAAAQRADMDRAVAAARRAFDTSGWPLLAPAERAVWLRKIAAAWEKRADAAADSWTAESGVLRSMSAYNHVMLSGIFNKYADLADSFAWQTKHVSEDGLPALLVKEAVGVVAAIIPWNAPAMLMAHKVGPALIAGCTVVLKLSPEAPSCGYLLAEICQEIGLPAGVFNVVTADREVSEQLVRHPDIDKVSFTGSTVAGRKIASICGDRIARCTLELGGKSPGIVLDDYDVATAAAKITAFAPLMSGQVCSSLTRIIVTEKRHDDLVEALSSAFGSIKVDNPFDMTTQMGPLASEIQRERVEGYIAKGKADGAKLALGGGRPKHLNHGYFIEPTVFGGVDNSWTIAREEIFGPVLSVIPARDEEHAIEIANDTIYGLNASIFTNDSDKAYALGRKIRSGTVGQNGFKSDFGIAFGGFKQSGLGREGTVEGIHSYVESKTMIFDQEPSQTK</sequence>
<dbReference type="Gene3D" id="3.40.309.10">
    <property type="entry name" value="Aldehyde Dehydrogenase, Chain A, domain 2"/>
    <property type="match status" value="1"/>
</dbReference>